<protein>
    <submittedName>
        <fullName evidence="6">Flavodoxin family protein</fullName>
    </submittedName>
    <submittedName>
        <fullName evidence="4">NAD(P)H-dependent oxidoreductase</fullName>
    </submittedName>
</protein>
<proteinExistence type="inferred from homology"/>
<dbReference type="PANTHER" id="PTHR10204">
    <property type="entry name" value="NAD P H OXIDOREDUCTASE-RELATED"/>
    <property type="match status" value="1"/>
</dbReference>
<dbReference type="RefSeq" id="WP_030063535.1">
    <property type="nucleotide sequence ID" value="NZ_AP014956.1"/>
</dbReference>
<evidence type="ECO:0000313" key="6">
    <source>
        <dbReference type="EMBL" id="TBW76187.1"/>
    </source>
</evidence>
<sequence>MISLIYGGNQKGVGFDIYNKLKEELCNKKLEIFNLQEMVGDIPILSEGYNSEISEAQFRNTEIIDNSNMLIFIYPIYWLNVPMLLKGFIDSTFWPNKAFSFNNKQYFKRGLWKDKDAIVIYTIGGSEWFHKFKGHLGYKVIKYPLNLVGIYNIKRFYIDNLNKSNAQSISNKVEKIVNQVTKLVD</sequence>
<keyword evidence="8" id="KW-1185">Reference proteome</keyword>
<keyword evidence="2" id="KW-0560">Oxidoreductase</keyword>
<evidence type="ECO:0000313" key="5">
    <source>
        <dbReference type="EMBL" id="NMK97833.1"/>
    </source>
</evidence>
<evidence type="ECO:0000313" key="8">
    <source>
        <dbReference type="Proteomes" id="UP000538955"/>
    </source>
</evidence>
<evidence type="ECO:0000256" key="1">
    <source>
        <dbReference type="ARBA" id="ARBA00006252"/>
    </source>
</evidence>
<feature type="domain" description="Flavodoxin-like fold" evidence="3">
    <location>
        <begin position="19"/>
        <end position="178"/>
    </location>
</feature>
<evidence type="ECO:0000256" key="2">
    <source>
        <dbReference type="ARBA" id="ARBA00023002"/>
    </source>
</evidence>
<name>A0A7X9W928_STACP</name>
<dbReference type="GO" id="GO:0005829">
    <property type="term" value="C:cytosol"/>
    <property type="evidence" value="ECO:0007669"/>
    <property type="project" value="TreeGrafter"/>
</dbReference>
<dbReference type="EMBL" id="JABBMI010000034">
    <property type="protein sequence ID" value="NMK53752.1"/>
    <property type="molecule type" value="Genomic_DNA"/>
</dbReference>
<organism evidence="6 7">
    <name type="scientific">Staphylococcus capitis</name>
    <dbReference type="NCBI Taxonomy" id="29388"/>
    <lineage>
        <taxon>Bacteria</taxon>
        <taxon>Bacillati</taxon>
        <taxon>Bacillota</taxon>
        <taxon>Bacilli</taxon>
        <taxon>Bacillales</taxon>
        <taxon>Staphylococcaceae</taxon>
        <taxon>Staphylococcus</taxon>
    </lineage>
</organism>
<accession>A0A7X9W928</accession>
<dbReference type="AlphaFoldDB" id="A0A7X9W928"/>
<dbReference type="EMBL" id="JABBLX010000021">
    <property type="protein sequence ID" value="NMK97833.1"/>
    <property type="molecule type" value="Genomic_DNA"/>
</dbReference>
<dbReference type="Pfam" id="PF02525">
    <property type="entry name" value="Flavodoxin_2"/>
    <property type="match status" value="1"/>
</dbReference>
<reference evidence="6 7" key="1">
    <citation type="journal article" date="2019" name="Sci. Transl. Med.">
        <title>Quorum sensing between bacterial species on the skin protects against epidermal injury in atopic dermatitis.</title>
        <authorList>
            <person name="Williams M.R."/>
        </authorList>
    </citation>
    <scope>NUCLEOTIDE SEQUENCE [LARGE SCALE GENOMIC DNA]</scope>
    <source>
        <strain evidence="6 7">H8</strain>
    </source>
</reference>
<dbReference type="InterPro" id="IPR003680">
    <property type="entry name" value="Flavodoxin_fold"/>
</dbReference>
<evidence type="ECO:0000313" key="7">
    <source>
        <dbReference type="Proteomes" id="UP000291949"/>
    </source>
</evidence>
<dbReference type="PANTHER" id="PTHR10204:SF34">
    <property type="entry name" value="NAD(P)H DEHYDROGENASE [QUINONE] 1 ISOFORM 1"/>
    <property type="match status" value="1"/>
</dbReference>
<dbReference type="InterPro" id="IPR051545">
    <property type="entry name" value="NAD(P)H_dehydrogenase_qn"/>
</dbReference>
<dbReference type="Gene3D" id="3.40.50.360">
    <property type="match status" value="1"/>
</dbReference>
<dbReference type="Proteomes" id="UP000538955">
    <property type="component" value="Unassembled WGS sequence"/>
</dbReference>
<dbReference type="SUPFAM" id="SSF52218">
    <property type="entry name" value="Flavoproteins"/>
    <property type="match status" value="1"/>
</dbReference>
<evidence type="ECO:0000259" key="3">
    <source>
        <dbReference type="Pfam" id="PF02525"/>
    </source>
</evidence>
<dbReference type="Proteomes" id="UP000550736">
    <property type="component" value="Unassembled WGS sequence"/>
</dbReference>
<comment type="caution">
    <text evidence="6">The sequence shown here is derived from an EMBL/GenBank/DDBJ whole genome shotgun (WGS) entry which is preliminary data.</text>
</comment>
<gene>
    <name evidence="6" type="ORF">EQ811_10140</name>
    <name evidence="5" type="ORF">HHM13_06975</name>
    <name evidence="4" type="ORF">HHM24_03160</name>
</gene>
<reference evidence="8 9" key="2">
    <citation type="submission" date="2020-04" db="EMBL/GenBank/DDBJ databases">
        <title>The Epidemiology and Molecular Characteristics of Linezolid-Resistant Staphylococcus capitis in Huashan Hospital, Shanghai.</title>
        <authorList>
            <person name="Ding L."/>
            <person name="Li P."/>
            <person name="Yang Y."/>
            <person name="Lin D."/>
            <person name="Xu X."/>
        </authorList>
    </citation>
    <scope>NUCLEOTIDE SEQUENCE [LARGE SCALE GENOMIC DNA]</scope>
    <source>
        <strain evidence="5 9">12-86</strain>
        <strain evidence="4 8">17-84</strain>
    </source>
</reference>
<dbReference type="EMBL" id="SCHC01000003">
    <property type="protein sequence ID" value="TBW76187.1"/>
    <property type="molecule type" value="Genomic_DNA"/>
</dbReference>
<dbReference type="Proteomes" id="UP000291949">
    <property type="component" value="Unassembled WGS sequence"/>
</dbReference>
<dbReference type="GO" id="GO:0003955">
    <property type="term" value="F:NAD(P)H dehydrogenase (quinone) activity"/>
    <property type="evidence" value="ECO:0007669"/>
    <property type="project" value="TreeGrafter"/>
</dbReference>
<comment type="similarity">
    <text evidence="1">Belongs to the NAD(P)H dehydrogenase (quinone) family.</text>
</comment>
<dbReference type="InterPro" id="IPR029039">
    <property type="entry name" value="Flavoprotein-like_sf"/>
</dbReference>
<evidence type="ECO:0000313" key="9">
    <source>
        <dbReference type="Proteomes" id="UP000550736"/>
    </source>
</evidence>
<evidence type="ECO:0000313" key="4">
    <source>
        <dbReference type="EMBL" id="NMK53752.1"/>
    </source>
</evidence>